<keyword evidence="1" id="KW-0812">Transmembrane</keyword>
<dbReference type="RefSeq" id="WP_230366997.1">
    <property type="nucleotide sequence ID" value="NZ_JAJALK010000008.1"/>
</dbReference>
<evidence type="ECO:0000313" key="3">
    <source>
        <dbReference type="Proteomes" id="UP001223420"/>
    </source>
</evidence>
<protein>
    <submittedName>
        <fullName evidence="2">Iron-regulated membrane protein</fullName>
    </submittedName>
</protein>
<comment type="caution">
    <text evidence="2">The sequence shown here is derived from an EMBL/GenBank/DDBJ whole genome shotgun (WGS) entry which is preliminary data.</text>
</comment>
<organism evidence="2 3">
    <name type="scientific">Methylobacterium brachiatum</name>
    <dbReference type="NCBI Taxonomy" id="269660"/>
    <lineage>
        <taxon>Bacteria</taxon>
        <taxon>Pseudomonadati</taxon>
        <taxon>Pseudomonadota</taxon>
        <taxon>Alphaproteobacteria</taxon>
        <taxon>Hyphomicrobiales</taxon>
        <taxon>Methylobacteriaceae</taxon>
        <taxon>Methylobacterium</taxon>
    </lineage>
</organism>
<dbReference type="EMBL" id="JAUSWL010000002">
    <property type="protein sequence ID" value="MDQ0542986.1"/>
    <property type="molecule type" value="Genomic_DNA"/>
</dbReference>
<dbReference type="PANTHER" id="PTHR34219:SF3">
    <property type="entry name" value="BLL7967 PROTEIN"/>
    <property type="match status" value="1"/>
</dbReference>
<feature type="transmembrane region" description="Helical" evidence="1">
    <location>
        <begin position="12"/>
        <end position="40"/>
    </location>
</feature>
<reference evidence="2" key="1">
    <citation type="submission" date="2023-07" db="EMBL/GenBank/DDBJ databases">
        <title>Genomic Encyclopedia of Type Strains, Phase IV (KMG-IV): sequencing the most valuable type-strain genomes for metagenomic binning, comparative biology and taxonomic classification.</title>
        <authorList>
            <person name="Goeker M."/>
        </authorList>
    </citation>
    <scope>NUCLEOTIDE SEQUENCE</scope>
    <source>
        <strain evidence="2">DSM 19569</strain>
    </source>
</reference>
<dbReference type="PANTHER" id="PTHR34219">
    <property type="entry name" value="IRON-REGULATED INNER MEMBRANE PROTEIN-RELATED"/>
    <property type="match status" value="1"/>
</dbReference>
<dbReference type="AlphaFoldDB" id="A0AAJ1TLK6"/>
<evidence type="ECO:0000256" key="1">
    <source>
        <dbReference type="SAM" id="Phobius"/>
    </source>
</evidence>
<feature type="transmembrane region" description="Helical" evidence="1">
    <location>
        <begin position="341"/>
        <end position="362"/>
    </location>
</feature>
<gene>
    <name evidence="2" type="ORF">QO001_001904</name>
</gene>
<proteinExistence type="predicted"/>
<sequence>MTDAPRVRAFRIWSLIHTWTSLISMIFLLMLCLTGLPLIFHHELDHLLGYEPPLPEMPAGTPHVPLDRIVATAAATRPAQVVQFVFFDKDEPDAVLIGLGKTLQTVPADSFVGLDLRTAEVLMETAPGAGPIGFLLKLHTDLSLDLPGKLFLGVMALLFVVAIVSGVVLYGPFMRKLDFGTVRRGRAARIKWLDWHNLLGAATIVWALVVGTTGAVNTWADLMLKLWQMGQLAEMTAPYRDVPRPETLVSLDRAVATAQEAAPDMRTQFIAFPGTPFSSNNHYAVFMAGNTPLTARLLKPALIDAQTGALTDMRAMPWYVQALFLSQPLHFGDYGGLPLKLVWALFDLATIIVLGSGLYLWVARRRSRASRAAVPPSRVKASEGAAR</sequence>
<dbReference type="Proteomes" id="UP001223420">
    <property type="component" value="Unassembled WGS sequence"/>
</dbReference>
<dbReference type="Pfam" id="PF03929">
    <property type="entry name" value="PepSY_TM"/>
    <property type="match status" value="1"/>
</dbReference>
<feature type="transmembrane region" description="Helical" evidence="1">
    <location>
        <begin position="150"/>
        <end position="174"/>
    </location>
</feature>
<keyword evidence="1" id="KW-1133">Transmembrane helix</keyword>
<keyword evidence="1" id="KW-0472">Membrane</keyword>
<evidence type="ECO:0000313" key="2">
    <source>
        <dbReference type="EMBL" id="MDQ0542986.1"/>
    </source>
</evidence>
<dbReference type="InterPro" id="IPR005625">
    <property type="entry name" value="PepSY-ass_TM"/>
</dbReference>
<feature type="transmembrane region" description="Helical" evidence="1">
    <location>
        <begin position="195"/>
        <end position="220"/>
    </location>
</feature>
<accession>A0AAJ1TLK6</accession>
<name>A0AAJ1TLK6_9HYPH</name>